<organism evidence="2">
    <name type="scientific">Coralloluteibacterium stylophorae</name>
    <dbReference type="NCBI Taxonomy" id="1776034"/>
    <lineage>
        <taxon>Bacteria</taxon>
        <taxon>Pseudomonadati</taxon>
        <taxon>Pseudomonadota</taxon>
        <taxon>Gammaproteobacteria</taxon>
        <taxon>Lysobacterales</taxon>
        <taxon>Lysobacteraceae</taxon>
        <taxon>Coralloluteibacterium</taxon>
    </lineage>
</organism>
<protein>
    <submittedName>
        <fullName evidence="2">Endonuclease domain-containing protein</fullName>
    </submittedName>
</protein>
<dbReference type="SUPFAM" id="SSF52980">
    <property type="entry name" value="Restriction endonuclease-like"/>
    <property type="match status" value="1"/>
</dbReference>
<dbReference type="PANTHER" id="PTHR38590">
    <property type="entry name" value="BLL0828 PROTEIN"/>
    <property type="match status" value="1"/>
</dbReference>
<evidence type="ECO:0000313" key="2">
    <source>
        <dbReference type="EMBL" id="MBR0562968.1"/>
    </source>
</evidence>
<dbReference type="InterPro" id="IPR007569">
    <property type="entry name" value="DUF559"/>
</dbReference>
<keyword evidence="2" id="KW-0540">Nuclease</keyword>
<dbReference type="EMBL" id="JAGQFT010000088">
    <property type="protein sequence ID" value="MBR0562968.1"/>
    <property type="molecule type" value="Genomic_DNA"/>
</dbReference>
<feature type="domain" description="DUF559" evidence="1">
    <location>
        <begin position="7"/>
        <end position="109"/>
    </location>
</feature>
<keyword evidence="2" id="KW-0378">Hydrolase</keyword>
<keyword evidence="4" id="KW-1185">Reference proteome</keyword>
<gene>
    <name evidence="3" type="ORF">KB893_018070</name>
    <name evidence="2" type="ORF">KB893_10635</name>
</gene>
<dbReference type="CDD" id="cd01038">
    <property type="entry name" value="Endonuclease_DUF559"/>
    <property type="match status" value="1"/>
</dbReference>
<dbReference type="InterPro" id="IPR011335">
    <property type="entry name" value="Restrct_endonuc-II-like"/>
</dbReference>
<evidence type="ECO:0000313" key="4">
    <source>
        <dbReference type="Proteomes" id="UP000675747"/>
    </source>
</evidence>
<accession>A0A8J7VWG7</accession>
<sequence>MRHPHLTPRARTLRRNMTDAERRLWSRLRANQLAGHRFRRQHPLGPYIVDFACIESRLVVELDGGQHLDSPADARRDAWLRQHGFHVLRFWNDDALLRTDAVLEHILRTVGHAP</sequence>
<keyword evidence="2" id="KW-0255">Endonuclease</keyword>
<dbReference type="PANTHER" id="PTHR38590:SF1">
    <property type="entry name" value="BLL0828 PROTEIN"/>
    <property type="match status" value="1"/>
</dbReference>
<reference evidence="3 4" key="1">
    <citation type="journal article" date="2021" name="Microbiol. Resour. Announc.">
        <title>Draft Genome Sequence of Coralloluteibacterium stylophorae LMG 29479T.</title>
        <authorList>
            <person name="Karlyshev A.V."/>
            <person name="Kudryashova E.B."/>
            <person name="Ariskina E.V."/>
            <person name="Conroy A.P."/>
            <person name="Abidueva E.Y."/>
        </authorList>
    </citation>
    <scope>NUCLEOTIDE SEQUENCE [LARGE SCALE GENOMIC DNA]</scope>
    <source>
        <strain evidence="3 4">LMG 29479</strain>
    </source>
</reference>
<name>A0A8J7VWG7_9GAMM</name>
<evidence type="ECO:0000259" key="1">
    <source>
        <dbReference type="Pfam" id="PF04480"/>
    </source>
</evidence>
<dbReference type="Gene3D" id="3.40.960.10">
    <property type="entry name" value="VSR Endonuclease"/>
    <property type="match status" value="1"/>
</dbReference>
<evidence type="ECO:0000313" key="3">
    <source>
        <dbReference type="EMBL" id="MBS7459040.1"/>
    </source>
</evidence>
<proteinExistence type="predicted"/>
<dbReference type="RefSeq" id="WP_211926890.1">
    <property type="nucleotide sequence ID" value="NZ_JAGQFT020000022.1"/>
</dbReference>
<dbReference type="EMBL" id="JAGQFT020000022">
    <property type="protein sequence ID" value="MBS7459040.1"/>
    <property type="molecule type" value="Genomic_DNA"/>
</dbReference>
<reference evidence="2" key="2">
    <citation type="submission" date="2021-04" db="EMBL/GenBank/DDBJ databases">
        <authorList>
            <person name="Karlyshev A.V."/>
        </authorList>
    </citation>
    <scope>NUCLEOTIDE SEQUENCE</scope>
    <source>
        <strain evidence="2">LMG 29479</strain>
    </source>
</reference>
<dbReference type="Pfam" id="PF04480">
    <property type="entry name" value="DUF559"/>
    <property type="match status" value="1"/>
</dbReference>
<comment type="caution">
    <text evidence="2">The sequence shown here is derived from an EMBL/GenBank/DDBJ whole genome shotgun (WGS) entry which is preliminary data.</text>
</comment>
<dbReference type="InterPro" id="IPR047216">
    <property type="entry name" value="Endonuclease_DUF559_bact"/>
</dbReference>
<dbReference type="AlphaFoldDB" id="A0A8J7VWG7"/>
<dbReference type="Proteomes" id="UP000675747">
    <property type="component" value="Unassembled WGS sequence"/>
</dbReference>
<dbReference type="GO" id="GO:0004519">
    <property type="term" value="F:endonuclease activity"/>
    <property type="evidence" value="ECO:0007669"/>
    <property type="project" value="UniProtKB-KW"/>
</dbReference>